<keyword evidence="3 9" id="KW-0347">Helicase</keyword>
<dbReference type="InterPro" id="IPR014017">
    <property type="entry name" value="DNA_helicase_UvrD-like_C"/>
</dbReference>
<dbReference type="PANTHER" id="PTHR11070:SF63">
    <property type="entry name" value="DNA HELICASE IV"/>
    <property type="match status" value="1"/>
</dbReference>
<dbReference type="CDD" id="cd18807">
    <property type="entry name" value="SF1_C_UvrD"/>
    <property type="match status" value="1"/>
</dbReference>
<keyword evidence="2 9" id="KW-0378">Hydrolase</keyword>
<dbReference type="InterPro" id="IPR000212">
    <property type="entry name" value="DNA_helicase_UvrD/REP"/>
</dbReference>
<dbReference type="Gene3D" id="3.40.50.300">
    <property type="entry name" value="P-loop containing nucleotide triphosphate hydrolases"/>
    <property type="match status" value="3"/>
</dbReference>
<gene>
    <name evidence="11" type="primary">helD</name>
    <name evidence="11" type="ORF">NCTC10476_00696</name>
</gene>
<keyword evidence="5" id="KW-0413">Isomerase</keyword>
<dbReference type="GO" id="GO:0000725">
    <property type="term" value="P:recombinational repair"/>
    <property type="evidence" value="ECO:0007669"/>
    <property type="project" value="TreeGrafter"/>
</dbReference>
<feature type="binding site" evidence="9">
    <location>
        <begin position="218"/>
        <end position="225"/>
    </location>
    <ligand>
        <name>ATP</name>
        <dbReference type="ChEBI" id="CHEBI:30616"/>
    </ligand>
</feature>
<dbReference type="PANTHER" id="PTHR11070">
    <property type="entry name" value="UVRD / RECB / PCRA DNA HELICASE FAMILY MEMBER"/>
    <property type="match status" value="1"/>
</dbReference>
<dbReference type="Pfam" id="PF00580">
    <property type="entry name" value="UvrD-helicase"/>
    <property type="match status" value="1"/>
</dbReference>
<evidence type="ECO:0000256" key="3">
    <source>
        <dbReference type="ARBA" id="ARBA00022806"/>
    </source>
</evidence>
<dbReference type="InterPro" id="IPR027417">
    <property type="entry name" value="P-loop_NTPase"/>
</dbReference>
<dbReference type="GO" id="GO:0005829">
    <property type="term" value="C:cytosol"/>
    <property type="evidence" value="ECO:0007669"/>
    <property type="project" value="TreeGrafter"/>
</dbReference>
<dbReference type="FunFam" id="3.40.50.300:FF:000975">
    <property type="entry name" value="DNA helicase"/>
    <property type="match status" value="1"/>
</dbReference>
<keyword evidence="12" id="KW-1185">Reference proteome</keyword>
<dbReference type="GO" id="GO:0016887">
    <property type="term" value="F:ATP hydrolysis activity"/>
    <property type="evidence" value="ECO:0007669"/>
    <property type="project" value="RHEA"/>
</dbReference>
<dbReference type="EMBL" id="UHJG01000001">
    <property type="protein sequence ID" value="SUP99464.1"/>
    <property type="molecule type" value="Genomic_DNA"/>
</dbReference>
<organism evidence="11 12">
    <name type="scientific">Yersinia ruckeri</name>
    <dbReference type="NCBI Taxonomy" id="29486"/>
    <lineage>
        <taxon>Bacteria</taxon>
        <taxon>Pseudomonadati</taxon>
        <taxon>Pseudomonadota</taxon>
        <taxon>Gammaproteobacteria</taxon>
        <taxon>Enterobacterales</taxon>
        <taxon>Yersiniaceae</taxon>
        <taxon>Yersinia</taxon>
    </lineage>
</organism>
<dbReference type="AlphaFoldDB" id="A0A380QN32"/>
<evidence type="ECO:0000256" key="8">
    <source>
        <dbReference type="ARBA" id="ARBA00048988"/>
    </source>
</evidence>
<evidence type="ECO:0000256" key="5">
    <source>
        <dbReference type="ARBA" id="ARBA00023235"/>
    </source>
</evidence>
<dbReference type="NCBIfam" id="NF008276">
    <property type="entry name" value="PRK11054.1"/>
    <property type="match status" value="1"/>
</dbReference>
<evidence type="ECO:0000256" key="4">
    <source>
        <dbReference type="ARBA" id="ARBA00022840"/>
    </source>
</evidence>
<protein>
    <recommendedName>
        <fullName evidence="7">DNA 3'-5' helicase</fullName>
        <ecNumber evidence="7">5.6.2.4</ecNumber>
    </recommendedName>
</protein>
<proteinExistence type="predicted"/>
<evidence type="ECO:0000256" key="6">
    <source>
        <dbReference type="ARBA" id="ARBA00034617"/>
    </source>
</evidence>
<evidence type="ECO:0000256" key="9">
    <source>
        <dbReference type="PROSITE-ProRule" id="PRU00560"/>
    </source>
</evidence>
<feature type="domain" description="UvrD-like helicase ATP-binding" evidence="10">
    <location>
        <begin position="197"/>
        <end position="507"/>
    </location>
</feature>
<dbReference type="GO" id="GO:0005524">
    <property type="term" value="F:ATP binding"/>
    <property type="evidence" value="ECO:0007669"/>
    <property type="project" value="UniProtKB-UniRule"/>
</dbReference>
<evidence type="ECO:0000313" key="11">
    <source>
        <dbReference type="EMBL" id="SUP99464.1"/>
    </source>
</evidence>
<sequence>MYMELKATSFGKHLAQHPYNRVRLLNAGIEVSGDKHQYLIPFNQLVNIQCKRGIVWGELEFELPEQQVVRLHGTEWQETQRFYHYLLGIWQQWSEEMSLISAEVLQTQVVAIRKIEQQDKWFKRTELAQLQENIKQAFSALPIPVERLSEFECCREDYALCLRWLDQGHRSVVMRNRQWTDRMLEQHREFFQQVETSPLNDSQCRAVVNGEDSVLVLAGAGSGKTSVLVARAGWLLRRQEAQPDQILLLAFGRQAADEMNARIKQQLGVDGIQAKTFHALALQIIQQGSRKVPVISKLESDSEARRTLLIKSWQQQCSEKKAQAKGWRQWLTEELEWDVGDGNFWQDKRLAARLAGRLERWLGLMRMHGGSQAEMIEQADDEVRDLFQKRVRLMAPLLKVWKNALKEEGAVDFSGLIHQAVNLLAKGRFVSPWKHILVDEFQDISPQRAQLLSALRQQNTQTALFAVGDDWQAIYRFSGAELSLTTAFSHNFGEGAECALDTTYRFNDRIGEIANQFIQQNPYQLKKPLNSLTKGNKKSVTILPQEQLEPLLDKLSGYAKDNERIMILARYHHLRPDILQKAKTRWPKLNIDFMTIHASKGQQADYVIIAGLHQGNDGFPAQARESVLEEVLLPQPEDFPDAEERRLLYVAMTRAKHQVWLLQDGERPSVFVSQLHEIGVPVQKKP</sequence>
<name>A0A380QN32_YERRU</name>
<dbReference type="Proteomes" id="UP000255169">
    <property type="component" value="Unassembled WGS sequence"/>
</dbReference>
<keyword evidence="4 9" id="KW-0067">ATP-binding</keyword>
<dbReference type="PROSITE" id="PS51198">
    <property type="entry name" value="UVRD_HELICASE_ATP_BIND"/>
    <property type="match status" value="1"/>
</dbReference>
<dbReference type="GO" id="GO:0043138">
    <property type="term" value="F:3'-5' DNA helicase activity"/>
    <property type="evidence" value="ECO:0007669"/>
    <property type="project" value="UniProtKB-EC"/>
</dbReference>
<evidence type="ECO:0000313" key="12">
    <source>
        <dbReference type="Proteomes" id="UP000255169"/>
    </source>
</evidence>
<comment type="catalytic activity">
    <reaction evidence="8">
        <text>ATP + H2O = ADP + phosphate + H(+)</text>
        <dbReference type="Rhea" id="RHEA:13065"/>
        <dbReference type="ChEBI" id="CHEBI:15377"/>
        <dbReference type="ChEBI" id="CHEBI:15378"/>
        <dbReference type="ChEBI" id="CHEBI:30616"/>
        <dbReference type="ChEBI" id="CHEBI:43474"/>
        <dbReference type="ChEBI" id="CHEBI:456216"/>
        <dbReference type="EC" id="5.6.2.4"/>
    </reaction>
</comment>
<evidence type="ECO:0000256" key="7">
    <source>
        <dbReference type="ARBA" id="ARBA00034808"/>
    </source>
</evidence>
<reference evidence="11 12" key="1">
    <citation type="submission" date="2018-06" db="EMBL/GenBank/DDBJ databases">
        <authorList>
            <consortium name="Pathogen Informatics"/>
            <person name="Doyle S."/>
        </authorList>
    </citation>
    <scope>NUCLEOTIDE SEQUENCE [LARGE SCALE GENOMIC DNA]</scope>
    <source>
        <strain evidence="11 12">NCTC10476</strain>
    </source>
</reference>
<dbReference type="SUPFAM" id="SSF52540">
    <property type="entry name" value="P-loop containing nucleoside triphosphate hydrolases"/>
    <property type="match status" value="1"/>
</dbReference>
<dbReference type="EC" id="5.6.2.4" evidence="7"/>
<dbReference type="InterPro" id="IPR022161">
    <property type="entry name" value="Helicase_IV_N"/>
</dbReference>
<evidence type="ECO:0000256" key="1">
    <source>
        <dbReference type="ARBA" id="ARBA00022741"/>
    </source>
</evidence>
<dbReference type="CDD" id="cd17932">
    <property type="entry name" value="DEXQc_UvrD"/>
    <property type="match status" value="1"/>
</dbReference>
<dbReference type="STRING" id="29486.UGYR_00095"/>
<accession>A0A380QN32</accession>
<comment type="catalytic activity">
    <reaction evidence="6">
        <text>Couples ATP hydrolysis with the unwinding of duplex DNA by translocating in the 3'-5' direction.</text>
        <dbReference type="EC" id="5.6.2.4"/>
    </reaction>
</comment>
<dbReference type="InterPro" id="IPR014016">
    <property type="entry name" value="UvrD-like_ATP-bd"/>
</dbReference>
<evidence type="ECO:0000256" key="2">
    <source>
        <dbReference type="ARBA" id="ARBA00022801"/>
    </source>
</evidence>
<evidence type="ECO:0000259" key="10">
    <source>
        <dbReference type="PROSITE" id="PS51198"/>
    </source>
</evidence>
<dbReference type="GO" id="GO:0003677">
    <property type="term" value="F:DNA binding"/>
    <property type="evidence" value="ECO:0007669"/>
    <property type="project" value="InterPro"/>
</dbReference>
<dbReference type="Pfam" id="PF12462">
    <property type="entry name" value="Helicase_IV_N"/>
    <property type="match status" value="1"/>
</dbReference>
<dbReference type="Pfam" id="PF13361">
    <property type="entry name" value="UvrD_C"/>
    <property type="match status" value="1"/>
</dbReference>
<keyword evidence="1 9" id="KW-0547">Nucleotide-binding</keyword>